<evidence type="ECO:0000256" key="1">
    <source>
        <dbReference type="SAM" id="MobiDB-lite"/>
    </source>
</evidence>
<keyword evidence="3" id="KW-1185">Reference proteome</keyword>
<proteinExistence type="predicted"/>
<gene>
    <name evidence="2" type="ORF">Taro_004588</name>
</gene>
<name>A0A843TS48_COLES</name>
<dbReference type="OrthoDB" id="630895at2759"/>
<organism evidence="2 3">
    <name type="scientific">Colocasia esculenta</name>
    <name type="common">Wild taro</name>
    <name type="synonym">Arum esculentum</name>
    <dbReference type="NCBI Taxonomy" id="4460"/>
    <lineage>
        <taxon>Eukaryota</taxon>
        <taxon>Viridiplantae</taxon>
        <taxon>Streptophyta</taxon>
        <taxon>Embryophyta</taxon>
        <taxon>Tracheophyta</taxon>
        <taxon>Spermatophyta</taxon>
        <taxon>Magnoliopsida</taxon>
        <taxon>Liliopsida</taxon>
        <taxon>Araceae</taxon>
        <taxon>Aroideae</taxon>
        <taxon>Colocasieae</taxon>
        <taxon>Colocasia</taxon>
    </lineage>
</organism>
<feature type="compositionally biased region" description="Polar residues" evidence="1">
    <location>
        <begin position="1"/>
        <end position="11"/>
    </location>
</feature>
<sequence length="162" mass="17301">MSTHRVQNTTDPRVATPSEITTDRAVATSEGGPSQEKENCPFPGLMTKRKKKASCSKPFFSLLLVLSLLSSSSKKTKEASPDISIPPAVPGFQPSNVGDFMVWASDDRASQFCSGDTYTSRDDVLVLPRPCFRAICAVDRPVGAVSGSLSAGVSWVAGEPYE</sequence>
<reference evidence="2" key="1">
    <citation type="submission" date="2017-07" db="EMBL/GenBank/DDBJ databases">
        <title>Taro Niue Genome Assembly and Annotation.</title>
        <authorList>
            <person name="Atibalentja N."/>
            <person name="Keating K."/>
            <person name="Fields C.J."/>
        </authorList>
    </citation>
    <scope>NUCLEOTIDE SEQUENCE</scope>
    <source>
        <strain evidence="2">Niue_2</strain>
        <tissue evidence="2">Leaf</tissue>
    </source>
</reference>
<evidence type="ECO:0000313" key="3">
    <source>
        <dbReference type="Proteomes" id="UP000652761"/>
    </source>
</evidence>
<protein>
    <submittedName>
        <fullName evidence="2">Uncharacterized protein</fullName>
    </submittedName>
</protein>
<comment type="caution">
    <text evidence="2">The sequence shown here is derived from an EMBL/GenBank/DDBJ whole genome shotgun (WGS) entry which is preliminary data.</text>
</comment>
<dbReference type="AlphaFoldDB" id="A0A843TS48"/>
<dbReference type="EMBL" id="NMUH01000124">
    <property type="protein sequence ID" value="MQL72264.1"/>
    <property type="molecule type" value="Genomic_DNA"/>
</dbReference>
<accession>A0A843TS48</accession>
<feature type="region of interest" description="Disordered" evidence="1">
    <location>
        <begin position="1"/>
        <end position="43"/>
    </location>
</feature>
<dbReference type="Proteomes" id="UP000652761">
    <property type="component" value="Unassembled WGS sequence"/>
</dbReference>
<evidence type="ECO:0000313" key="2">
    <source>
        <dbReference type="EMBL" id="MQL72264.1"/>
    </source>
</evidence>